<reference evidence="2" key="1">
    <citation type="submission" date="2017-06" db="EMBL/GenBank/DDBJ databases">
        <authorList>
            <person name="Varghese N."/>
            <person name="Submissions S."/>
        </authorList>
    </citation>
    <scope>NUCLEOTIDE SEQUENCE [LARGE SCALE GENOMIC DNA]</scope>
    <source>
        <strain evidence="2">DSM 15668</strain>
    </source>
</reference>
<evidence type="ECO:0000313" key="2">
    <source>
        <dbReference type="Proteomes" id="UP000198405"/>
    </source>
</evidence>
<dbReference type="RefSeq" id="WP_089322427.1">
    <property type="nucleotide sequence ID" value="NZ_FZOB01000002.1"/>
</dbReference>
<evidence type="ECO:0000313" key="1">
    <source>
        <dbReference type="EMBL" id="SNR65488.1"/>
    </source>
</evidence>
<dbReference type="EMBL" id="FZOB01000002">
    <property type="protein sequence ID" value="SNR65488.1"/>
    <property type="molecule type" value="Genomic_DNA"/>
</dbReference>
<name>A0A238Y3T3_9BACT</name>
<dbReference type="OrthoDB" id="9792284at2"/>
<evidence type="ECO:0008006" key="3">
    <source>
        <dbReference type="Google" id="ProtNLM"/>
    </source>
</evidence>
<dbReference type="Proteomes" id="UP000198405">
    <property type="component" value="Unassembled WGS sequence"/>
</dbReference>
<protein>
    <recommendedName>
        <fullName evidence="3">Uracil DNA glycosylase superfamily protein</fullName>
    </recommendedName>
</protein>
<organism evidence="1 2">
    <name type="scientific">Desulfurobacterium atlanticum</name>
    <dbReference type="NCBI Taxonomy" id="240169"/>
    <lineage>
        <taxon>Bacteria</taxon>
        <taxon>Pseudomonadati</taxon>
        <taxon>Aquificota</taxon>
        <taxon>Aquificia</taxon>
        <taxon>Desulfurobacteriales</taxon>
        <taxon>Desulfurobacteriaceae</taxon>
        <taxon>Desulfurobacterium</taxon>
    </lineage>
</organism>
<gene>
    <name evidence="1" type="ORF">SAMN06265340_10273</name>
</gene>
<dbReference type="AlphaFoldDB" id="A0A238Y3T3"/>
<sequence length="223" mass="26468">MITKEFKILINHLGWGNPDAILWTIGIEEAGIWSLDKKEEIKKFNKKVIPVSSGKDPKFSIAHPIAKIACGISNSYHNWEKEWRDYRKNKLWKKGSKICNLNIYPLGKKSLKSTFPDDYKELFGINNWQEYVEMVKKERFQKIQEFYKKNQPQAIICYGKSHWAEFEEIFEIDKGKAEEYVDKLTRIYPGKKIILTRHFSNGFRNDICEFLIEKLKEWNVELP</sequence>
<keyword evidence="2" id="KW-1185">Reference proteome</keyword>
<accession>A0A238Y3T3</accession>
<proteinExistence type="predicted"/>